<gene>
    <name evidence="2" type="ORF">CSOL1703_00016511</name>
</gene>
<proteinExistence type="predicted"/>
<accession>A0A9P0EM12</accession>
<organism evidence="2 3">
    <name type="scientific">Clonostachys solani</name>
    <dbReference type="NCBI Taxonomy" id="160281"/>
    <lineage>
        <taxon>Eukaryota</taxon>
        <taxon>Fungi</taxon>
        <taxon>Dikarya</taxon>
        <taxon>Ascomycota</taxon>
        <taxon>Pezizomycotina</taxon>
        <taxon>Sordariomycetes</taxon>
        <taxon>Hypocreomycetidae</taxon>
        <taxon>Hypocreales</taxon>
        <taxon>Bionectriaceae</taxon>
        <taxon>Clonostachys</taxon>
    </lineage>
</organism>
<dbReference type="EMBL" id="CABFOC020000050">
    <property type="protein sequence ID" value="CAH0054442.1"/>
    <property type="molecule type" value="Genomic_DNA"/>
</dbReference>
<keyword evidence="3" id="KW-1185">Reference proteome</keyword>
<reference evidence="2" key="1">
    <citation type="submission" date="2021-10" db="EMBL/GenBank/DDBJ databases">
        <authorList>
            <person name="Piombo E."/>
        </authorList>
    </citation>
    <scope>NUCLEOTIDE SEQUENCE</scope>
</reference>
<feature type="region of interest" description="Disordered" evidence="1">
    <location>
        <begin position="1"/>
        <end position="22"/>
    </location>
</feature>
<sequence>MQRRGRSTDEQRINPPKDAPIKESCDGLWWIKRVGRFKNAALFYHLHSEECELQNDPNGENSSNGHIAVSQPKRAALSDVKKNGKGQVEVEKIRRPDRSAVLKEGQDR</sequence>
<dbReference type="AlphaFoldDB" id="A0A9P0EM12"/>
<evidence type="ECO:0000313" key="3">
    <source>
        <dbReference type="Proteomes" id="UP000775872"/>
    </source>
</evidence>
<feature type="compositionally biased region" description="Basic and acidic residues" evidence="1">
    <location>
        <begin position="1"/>
        <end position="12"/>
    </location>
</feature>
<evidence type="ECO:0000256" key="1">
    <source>
        <dbReference type="SAM" id="MobiDB-lite"/>
    </source>
</evidence>
<name>A0A9P0EM12_9HYPO</name>
<feature type="region of interest" description="Disordered" evidence="1">
    <location>
        <begin position="53"/>
        <end position="89"/>
    </location>
</feature>
<dbReference type="Proteomes" id="UP000775872">
    <property type="component" value="Unassembled WGS sequence"/>
</dbReference>
<comment type="caution">
    <text evidence="2">The sequence shown here is derived from an EMBL/GenBank/DDBJ whole genome shotgun (WGS) entry which is preliminary data.</text>
</comment>
<evidence type="ECO:0000313" key="2">
    <source>
        <dbReference type="EMBL" id="CAH0054442.1"/>
    </source>
</evidence>
<feature type="compositionally biased region" description="Polar residues" evidence="1">
    <location>
        <begin position="55"/>
        <end position="65"/>
    </location>
</feature>
<protein>
    <submittedName>
        <fullName evidence="2">Uncharacterized protein</fullName>
    </submittedName>
</protein>